<evidence type="ECO:0000256" key="5">
    <source>
        <dbReference type="ARBA" id="ARBA00022989"/>
    </source>
</evidence>
<keyword evidence="4 7" id="KW-0812">Transmembrane</keyword>
<dbReference type="GO" id="GO:0016024">
    <property type="term" value="P:CDP-diacylglycerol biosynthetic process"/>
    <property type="evidence" value="ECO:0007669"/>
    <property type="project" value="UniProtKB-UniPathway"/>
</dbReference>
<evidence type="ECO:0000256" key="1">
    <source>
        <dbReference type="ARBA" id="ARBA00004141"/>
    </source>
</evidence>
<reference evidence="10" key="1">
    <citation type="submission" date="2019-10" db="EMBL/GenBank/DDBJ databases">
        <title>Lacipirellula parvula gen. nov., sp. nov., representing a lineage of planctomycetes widespread in freshwater anoxic habitats, and description of the family Lacipirellulaceae.</title>
        <authorList>
            <person name="Dedysh S.N."/>
            <person name="Kulichevskaya I.S."/>
            <person name="Beletsky A.V."/>
            <person name="Rakitin A.L."/>
            <person name="Mardanov A.V."/>
            <person name="Ivanova A.A."/>
            <person name="Saltykova V.X."/>
            <person name="Rijpstra W.I.C."/>
            <person name="Sinninghe Damste J.S."/>
            <person name="Ravin N.V."/>
        </authorList>
    </citation>
    <scope>NUCLEOTIDE SEQUENCE [LARGE SCALE GENOMIC DNA]</scope>
    <source>
        <strain evidence="10">PX69</strain>
    </source>
</reference>
<feature type="transmembrane region" description="Helical" evidence="8">
    <location>
        <begin position="60"/>
        <end position="86"/>
    </location>
</feature>
<dbReference type="Pfam" id="PF01148">
    <property type="entry name" value="CTP_transf_1"/>
    <property type="match status" value="1"/>
</dbReference>
<evidence type="ECO:0000313" key="9">
    <source>
        <dbReference type="EMBL" id="BBO35721.1"/>
    </source>
</evidence>
<feature type="transmembrane region" description="Helical" evidence="8">
    <location>
        <begin position="252"/>
        <end position="274"/>
    </location>
</feature>
<sequence length="334" mass="36652">MSVNDRLFDPSHAFDHPATVALVAVIVIGLIAASILIRVRKRQGRLSDDTYRELIARTRSWYILAAAMVVPILLGAAWVYGFFLLLSLFCFREFARATQLDESRIECASVVLGILVTYFALVDHWMGLFTASWAFGIGLVVVGSLLPDNPQGYIRRTAVAIVGFALFGISLGHLAYIANDPLFRPILLWLLICTELNDVFAYLCGKKFGRRKLLPNTSPNKTIAGAVGAVLLTTLLAALLGAWVFRGTTVNYWPHLVMLGLMISILGQCGDLVISSIKRDLGVKDMSTLIPGHGGLLDRFDSLLIVAPGVFHYLNYVKSTGVGWDQPERIITGM</sequence>
<evidence type="ECO:0000313" key="10">
    <source>
        <dbReference type="Proteomes" id="UP000326837"/>
    </source>
</evidence>
<comment type="pathway">
    <text evidence="7">Phospholipid metabolism; CDP-diacylglycerol biosynthesis; CDP-diacylglycerol from sn-glycerol 3-phosphate: step 3/3.</text>
</comment>
<dbReference type="GO" id="GO:0009273">
    <property type="term" value="P:peptidoglycan-based cell wall biogenesis"/>
    <property type="evidence" value="ECO:0007669"/>
    <property type="project" value="TreeGrafter"/>
</dbReference>
<proteinExistence type="inferred from homology"/>
<keyword evidence="6 8" id="KW-0472">Membrane</keyword>
<comment type="catalytic activity">
    <reaction evidence="7">
        <text>a 1,2-diacyl-sn-glycero-3-phosphate + CTP + H(+) = a CDP-1,2-diacyl-sn-glycerol + diphosphate</text>
        <dbReference type="Rhea" id="RHEA:16229"/>
        <dbReference type="ChEBI" id="CHEBI:15378"/>
        <dbReference type="ChEBI" id="CHEBI:33019"/>
        <dbReference type="ChEBI" id="CHEBI:37563"/>
        <dbReference type="ChEBI" id="CHEBI:58332"/>
        <dbReference type="ChEBI" id="CHEBI:58608"/>
        <dbReference type="EC" id="2.7.7.41"/>
    </reaction>
</comment>
<dbReference type="PROSITE" id="PS01315">
    <property type="entry name" value="CDS"/>
    <property type="match status" value="1"/>
</dbReference>
<evidence type="ECO:0000256" key="8">
    <source>
        <dbReference type="SAM" id="Phobius"/>
    </source>
</evidence>
<dbReference type="GO" id="GO:0005886">
    <property type="term" value="C:plasma membrane"/>
    <property type="evidence" value="ECO:0007669"/>
    <property type="project" value="TreeGrafter"/>
</dbReference>
<protein>
    <recommendedName>
        <fullName evidence="7">Phosphatidate cytidylyltransferase</fullName>
        <ecNumber evidence="7">2.7.7.41</ecNumber>
    </recommendedName>
</protein>
<evidence type="ECO:0000256" key="4">
    <source>
        <dbReference type="ARBA" id="ARBA00022692"/>
    </source>
</evidence>
<dbReference type="InterPro" id="IPR000374">
    <property type="entry name" value="PC_trans"/>
</dbReference>
<feature type="transmembrane region" description="Helical" evidence="8">
    <location>
        <begin position="125"/>
        <end position="146"/>
    </location>
</feature>
<gene>
    <name evidence="9" type="ORF">PLANPX_5333</name>
</gene>
<evidence type="ECO:0000256" key="7">
    <source>
        <dbReference type="RuleBase" id="RU003938"/>
    </source>
</evidence>
<keyword evidence="7 9" id="KW-0548">Nucleotidyltransferase</keyword>
<keyword evidence="10" id="KW-1185">Reference proteome</keyword>
<evidence type="ECO:0000256" key="2">
    <source>
        <dbReference type="ARBA" id="ARBA00010185"/>
    </source>
</evidence>
<evidence type="ECO:0000256" key="3">
    <source>
        <dbReference type="ARBA" id="ARBA00022679"/>
    </source>
</evidence>
<dbReference type="UniPathway" id="UPA00557">
    <property type="reaction ID" value="UER00614"/>
</dbReference>
<dbReference type="EC" id="2.7.7.41" evidence="7"/>
<dbReference type="RefSeq" id="WP_152101031.1">
    <property type="nucleotide sequence ID" value="NZ_AP021861.1"/>
</dbReference>
<feature type="transmembrane region" description="Helical" evidence="8">
    <location>
        <begin position="20"/>
        <end position="39"/>
    </location>
</feature>
<comment type="similarity">
    <text evidence="2 7">Belongs to the CDS family.</text>
</comment>
<accession>A0A5K7XKL2</accession>
<dbReference type="GO" id="GO:0004605">
    <property type="term" value="F:phosphatidate cytidylyltransferase activity"/>
    <property type="evidence" value="ECO:0007669"/>
    <property type="project" value="UniProtKB-EC"/>
</dbReference>
<dbReference type="EMBL" id="AP021861">
    <property type="protein sequence ID" value="BBO35721.1"/>
    <property type="molecule type" value="Genomic_DNA"/>
</dbReference>
<comment type="subcellular location">
    <subcellularLocation>
        <location evidence="1">Membrane</location>
        <topology evidence="1">Multi-pass membrane protein</topology>
    </subcellularLocation>
</comment>
<feature type="transmembrane region" description="Helical" evidence="8">
    <location>
        <begin position="158"/>
        <end position="176"/>
    </location>
</feature>
<feature type="transmembrane region" description="Helical" evidence="8">
    <location>
        <begin position="182"/>
        <end position="203"/>
    </location>
</feature>
<keyword evidence="5 8" id="KW-1133">Transmembrane helix</keyword>
<organism evidence="9 10">
    <name type="scientific">Lacipirellula parvula</name>
    <dbReference type="NCBI Taxonomy" id="2650471"/>
    <lineage>
        <taxon>Bacteria</taxon>
        <taxon>Pseudomonadati</taxon>
        <taxon>Planctomycetota</taxon>
        <taxon>Planctomycetia</taxon>
        <taxon>Pirellulales</taxon>
        <taxon>Lacipirellulaceae</taxon>
        <taxon>Lacipirellula</taxon>
    </lineage>
</organism>
<keyword evidence="3 7" id="KW-0808">Transferase</keyword>
<dbReference type="Proteomes" id="UP000326837">
    <property type="component" value="Chromosome"/>
</dbReference>
<dbReference type="KEGG" id="lpav:PLANPX_5333"/>
<name>A0A5K7XKL2_9BACT</name>
<dbReference type="PANTHER" id="PTHR43535">
    <property type="entry name" value="PHOSPHATIDATE CYTIDYLYLTRANSFERASE"/>
    <property type="match status" value="1"/>
</dbReference>
<dbReference type="AlphaFoldDB" id="A0A5K7XKL2"/>
<dbReference type="PANTHER" id="PTHR43535:SF1">
    <property type="entry name" value="PHOSPHATIDATE CYTIDYLYLTRANSFERASE"/>
    <property type="match status" value="1"/>
</dbReference>
<evidence type="ECO:0000256" key="6">
    <source>
        <dbReference type="ARBA" id="ARBA00023136"/>
    </source>
</evidence>
<feature type="transmembrane region" description="Helical" evidence="8">
    <location>
        <begin position="223"/>
        <end position="246"/>
    </location>
</feature>